<keyword evidence="2" id="KW-1185">Reference proteome</keyword>
<evidence type="ECO:0000313" key="2">
    <source>
        <dbReference type="Proteomes" id="UP000680304"/>
    </source>
</evidence>
<dbReference type="EMBL" id="BOVJ01000121">
    <property type="protein sequence ID" value="GIQ65112.1"/>
    <property type="molecule type" value="Genomic_DNA"/>
</dbReference>
<comment type="caution">
    <text evidence="1">The sequence shown here is derived from an EMBL/GenBank/DDBJ whole genome shotgun (WGS) entry which is preliminary data.</text>
</comment>
<reference evidence="1 2" key="1">
    <citation type="submission" date="2021-04" db="EMBL/GenBank/DDBJ databases">
        <title>Draft genome sequence of Paenibacillus cisolokensis, LC2-13A.</title>
        <authorList>
            <person name="Uke A."/>
            <person name="Chhe C."/>
            <person name="Baramee S."/>
            <person name="Kosugi A."/>
        </authorList>
    </citation>
    <scope>NUCLEOTIDE SEQUENCE [LARGE SCALE GENOMIC DNA]</scope>
    <source>
        <strain evidence="1 2">LC2-13A</strain>
    </source>
</reference>
<proteinExistence type="predicted"/>
<sequence length="58" mass="6559">MQCVYLESMVNKKTIDEYILKSFTENTFSEGEAPRSAESGFCANFPFLIHMNSCGNMP</sequence>
<accession>A0ABQ4NAB6</accession>
<protein>
    <submittedName>
        <fullName evidence="1">Uncharacterized protein</fullName>
    </submittedName>
</protein>
<organism evidence="1 2">
    <name type="scientific">Paenibacillus cisolokensis</name>
    <dbReference type="NCBI Taxonomy" id="1658519"/>
    <lineage>
        <taxon>Bacteria</taxon>
        <taxon>Bacillati</taxon>
        <taxon>Bacillota</taxon>
        <taxon>Bacilli</taxon>
        <taxon>Bacillales</taxon>
        <taxon>Paenibacillaceae</taxon>
        <taxon>Paenibacillus</taxon>
    </lineage>
</organism>
<evidence type="ECO:0000313" key="1">
    <source>
        <dbReference type="EMBL" id="GIQ65112.1"/>
    </source>
</evidence>
<dbReference type="Proteomes" id="UP000680304">
    <property type="component" value="Unassembled WGS sequence"/>
</dbReference>
<name>A0ABQ4NAB6_9BACL</name>
<gene>
    <name evidence="1" type="ORF">PACILC2_36800</name>
</gene>